<evidence type="ECO:0000313" key="2">
    <source>
        <dbReference type="Proteomes" id="UP000627464"/>
    </source>
</evidence>
<dbReference type="Proteomes" id="UP000627464">
    <property type="component" value="Unassembled WGS sequence"/>
</dbReference>
<name>A0ABQ1H8I4_9GAMM</name>
<reference evidence="2" key="1">
    <citation type="journal article" date="2019" name="Int. J. Syst. Evol. Microbiol.">
        <title>The Global Catalogue of Microorganisms (GCM) 10K type strain sequencing project: providing services to taxonomists for standard genome sequencing and annotation.</title>
        <authorList>
            <consortium name="The Broad Institute Genomics Platform"/>
            <consortium name="The Broad Institute Genome Sequencing Center for Infectious Disease"/>
            <person name="Wu L."/>
            <person name="Ma J."/>
        </authorList>
    </citation>
    <scope>NUCLEOTIDE SEQUENCE [LARGE SCALE GENOMIC DNA]</scope>
    <source>
        <strain evidence="2">CGMCC 1.12806</strain>
    </source>
</reference>
<keyword evidence="2" id="KW-1185">Reference proteome</keyword>
<protein>
    <submittedName>
        <fullName evidence="1">Uncharacterized protein</fullName>
    </submittedName>
</protein>
<evidence type="ECO:0000313" key="1">
    <source>
        <dbReference type="EMBL" id="GGA61858.1"/>
    </source>
</evidence>
<comment type="caution">
    <text evidence="1">The sequence shown here is derived from an EMBL/GenBank/DDBJ whole genome shotgun (WGS) entry which is preliminary data.</text>
</comment>
<gene>
    <name evidence="1" type="ORF">GCM10011328_41430</name>
</gene>
<accession>A0ABQ1H8I4</accession>
<organism evidence="1 2">
    <name type="scientific">Hafnia psychrotolerans</name>
    <dbReference type="NCBI Taxonomy" id="1477018"/>
    <lineage>
        <taxon>Bacteria</taxon>
        <taxon>Pseudomonadati</taxon>
        <taxon>Pseudomonadota</taxon>
        <taxon>Gammaproteobacteria</taxon>
        <taxon>Enterobacterales</taxon>
        <taxon>Hafniaceae</taxon>
        <taxon>Hafnia</taxon>
    </lineage>
</organism>
<dbReference type="EMBL" id="BMFZ01000017">
    <property type="protein sequence ID" value="GGA61858.1"/>
    <property type="molecule type" value="Genomic_DNA"/>
</dbReference>
<sequence>MQFEISRVYLVAMPGVHPDGTPWHSIYPLFFRVFLNIIENEIIPIKVAAKKNNEILISIFPDLLEILLP</sequence>
<proteinExistence type="predicted"/>